<feature type="DNA-binding region" description="H-T-H motif" evidence="4">
    <location>
        <begin position="33"/>
        <end position="52"/>
    </location>
</feature>
<reference evidence="6 7" key="1">
    <citation type="submission" date="2019-12" db="EMBL/GenBank/DDBJ databases">
        <title>Auraticoccus cholistani sp. nov., an actinomycete isolated from soil of Cholistan desert.</title>
        <authorList>
            <person name="Cheema M.T."/>
        </authorList>
    </citation>
    <scope>NUCLEOTIDE SEQUENCE [LARGE SCALE GENOMIC DNA]</scope>
    <source>
        <strain evidence="6 7">F435</strain>
    </source>
</reference>
<evidence type="ECO:0000313" key="7">
    <source>
        <dbReference type="Proteomes" id="UP000435304"/>
    </source>
</evidence>
<proteinExistence type="predicted"/>
<dbReference type="GO" id="GO:0000976">
    <property type="term" value="F:transcription cis-regulatory region binding"/>
    <property type="evidence" value="ECO:0007669"/>
    <property type="project" value="TreeGrafter"/>
</dbReference>
<dbReference type="RefSeq" id="WP_331714860.1">
    <property type="nucleotide sequence ID" value="NZ_WPCU01000010.1"/>
</dbReference>
<dbReference type="InterPro" id="IPR009057">
    <property type="entry name" value="Homeodomain-like_sf"/>
</dbReference>
<dbReference type="InterPro" id="IPR050109">
    <property type="entry name" value="HTH-type_TetR-like_transc_reg"/>
</dbReference>
<dbReference type="Pfam" id="PF13305">
    <property type="entry name" value="TetR_C_33"/>
    <property type="match status" value="1"/>
</dbReference>
<dbReference type="Pfam" id="PF00440">
    <property type="entry name" value="TetR_N"/>
    <property type="match status" value="1"/>
</dbReference>
<evidence type="ECO:0000256" key="3">
    <source>
        <dbReference type="ARBA" id="ARBA00023163"/>
    </source>
</evidence>
<keyword evidence="7" id="KW-1185">Reference proteome</keyword>
<dbReference type="Proteomes" id="UP000435304">
    <property type="component" value="Unassembled WGS sequence"/>
</dbReference>
<dbReference type="SUPFAM" id="SSF48498">
    <property type="entry name" value="Tetracyclin repressor-like, C-terminal domain"/>
    <property type="match status" value="1"/>
</dbReference>
<evidence type="ECO:0000259" key="5">
    <source>
        <dbReference type="PROSITE" id="PS50977"/>
    </source>
</evidence>
<keyword evidence="2 4" id="KW-0238">DNA-binding</keyword>
<dbReference type="EMBL" id="WPCU01000010">
    <property type="protein sequence ID" value="MVA77171.1"/>
    <property type="molecule type" value="Genomic_DNA"/>
</dbReference>
<dbReference type="PROSITE" id="PS50977">
    <property type="entry name" value="HTH_TETR_2"/>
    <property type="match status" value="1"/>
</dbReference>
<name>A0A6A9UWR5_9ACTN</name>
<dbReference type="PANTHER" id="PTHR30055:SF220">
    <property type="entry name" value="TETR-FAMILY REGULATORY PROTEIN"/>
    <property type="match status" value="1"/>
</dbReference>
<dbReference type="AlphaFoldDB" id="A0A6A9UWR5"/>
<dbReference type="InterPro" id="IPR001647">
    <property type="entry name" value="HTH_TetR"/>
</dbReference>
<comment type="caution">
    <text evidence="6">The sequence shown here is derived from an EMBL/GenBank/DDBJ whole genome shotgun (WGS) entry which is preliminary data.</text>
</comment>
<organism evidence="6 7">
    <name type="scientific">Auraticoccus cholistanensis</name>
    <dbReference type="NCBI Taxonomy" id="2656650"/>
    <lineage>
        <taxon>Bacteria</taxon>
        <taxon>Bacillati</taxon>
        <taxon>Actinomycetota</taxon>
        <taxon>Actinomycetes</taxon>
        <taxon>Propionibacteriales</taxon>
        <taxon>Propionibacteriaceae</taxon>
        <taxon>Auraticoccus</taxon>
    </lineage>
</organism>
<keyword evidence="3" id="KW-0804">Transcription</keyword>
<evidence type="ECO:0000256" key="1">
    <source>
        <dbReference type="ARBA" id="ARBA00023015"/>
    </source>
</evidence>
<dbReference type="InterPro" id="IPR025996">
    <property type="entry name" value="MT1864/Rv1816-like_C"/>
</dbReference>
<evidence type="ECO:0000256" key="2">
    <source>
        <dbReference type="ARBA" id="ARBA00023125"/>
    </source>
</evidence>
<dbReference type="SUPFAM" id="SSF46689">
    <property type="entry name" value="Homeodomain-like"/>
    <property type="match status" value="1"/>
</dbReference>
<evidence type="ECO:0000313" key="6">
    <source>
        <dbReference type="EMBL" id="MVA77171.1"/>
    </source>
</evidence>
<gene>
    <name evidence="6" type="ORF">GC722_14225</name>
</gene>
<accession>A0A6A9UWR5</accession>
<keyword evidence="1" id="KW-0805">Transcription regulation</keyword>
<protein>
    <submittedName>
        <fullName evidence="6">TetR family transcriptional regulator</fullName>
    </submittedName>
</protein>
<sequence>MSEARAYHHGNLREALLEAGLQLTRAGGPSALVLRDVTRRVGVSPNAAYRHFADRAGLLQAVVERVQQEMTALMHPDGTPDGEDPAARARAQLRAVGLGYIDFALREPGWFELAFAAPELGRAPGPGPGSGYDHAPGPPLPAPLARLVDALDGLVAAGVLRPEERPGAEWPCWSAVHGFALLALHGPLRGLPAEELRRSAERTVDAVVRGVTGG</sequence>
<feature type="domain" description="HTH tetR-type" evidence="5">
    <location>
        <begin position="10"/>
        <end position="70"/>
    </location>
</feature>
<evidence type="ECO:0000256" key="4">
    <source>
        <dbReference type="PROSITE-ProRule" id="PRU00335"/>
    </source>
</evidence>
<dbReference type="GO" id="GO:0003700">
    <property type="term" value="F:DNA-binding transcription factor activity"/>
    <property type="evidence" value="ECO:0007669"/>
    <property type="project" value="TreeGrafter"/>
</dbReference>
<dbReference type="InterPro" id="IPR036271">
    <property type="entry name" value="Tet_transcr_reg_TetR-rel_C_sf"/>
</dbReference>
<dbReference type="Gene3D" id="1.10.357.10">
    <property type="entry name" value="Tetracycline Repressor, domain 2"/>
    <property type="match status" value="1"/>
</dbReference>
<dbReference type="PANTHER" id="PTHR30055">
    <property type="entry name" value="HTH-TYPE TRANSCRIPTIONAL REGULATOR RUTR"/>
    <property type="match status" value="1"/>
</dbReference>